<comment type="caution">
    <text evidence="1">The sequence shown here is derived from an EMBL/GenBank/DDBJ whole genome shotgun (WGS) entry which is preliminary data.</text>
</comment>
<dbReference type="EMBL" id="CM042884">
    <property type="protein sequence ID" value="KAI4371025.1"/>
    <property type="molecule type" value="Genomic_DNA"/>
</dbReference>
<sequence length="123" mass="13230">MSMAEMRTGTTDEERDEKELLPVPVSDPGPVPALLVGRPHSGRLKGSASGNVHEGPSPGNTRARDAETKAPDGKRGDQVLRDNEGEPCGAGSTASLKRLSKDSFFFHSRLKFCFAPLINRRDG</sequence>
<gene>
    <name evidence="1" type="ORF">MLD38_019303</name>
</gene>
<keyword evidence="2" id="KW-1185">Reference proteome</keyword>
<organism evidence="1 2">
    <name type="scientific">Melastoma candidum</name>
    <dbReference type="NCBI Taxonomy" id="119954"/>
    <lineage>
        <taxon>Eukaryota</taxon>
        <taxon>Viridiplantae</taxon>
        <taxon>Streptophyta</taxon>
        <taxon>Embryophyta</taxon>
        <taxon>Tracheophyta</taxon>
        <taxon>Spermatophyta</taxon>
        <taxon>Magnoliopsida</taxon>
        <taxon>eudicotyledons</taxon>
        <taxon>Gunneridae</taxon>
        <taxon>Pentapetalae</taxon>
        <taxon>rosids</taxon>
        <taxon>malvids</taxon>
        <taxon>Myrtales</taxon>
        <taxon>Melastomataceae</taxon>
        <taxon>Melastomatoideae</taxon>
        <taxon>Melastomateae</taxon>
        <taxon>Melastoma</taxon>
    </lineage>
</organism>
<reference evidence="2" key="1">
    <citation type="journal article" date="2023" name="Front. Plant Sci.">
        <title>Chromosomal-level genome assembly of Melastoma candidum provides insights into trichome evolution.</title>
        <authorList>
            <person name="Zhong Y."/>
            <person name="Wu W."/>
            <person name="Sun C."/>
            <person name="Zou P."/>
            <person name="Liu Y."/>
            <person name="Dai S."/>
            <person name="Zhou R."/>
        </authorList>
    </citation>
    <scope>NUCLEOTIDE SEQUENCE [LARGE SCALE GENOMIC DNA]</scope>
</reference>
<protein>
    <submittedName>
        <fullName evidence="1">Uncharacterized protein</fullName>
    </submittedName>
</protein>
<accession>A0ACB9QWK7</accession>
<name>A0ACB9QWK7_9MYRT</name>
<proteinExistence type="predicted"/>
<evidence type="ECO:0000313" key="2">
    <source>
        <dbReference type="Proteomes" id="UP001057402"/>
    </source>
</evidence>
<dbReference type="Proteomes" id="UP001057402">
    <property type="component" value="Chromosome 5"/>
</dbReference>
<evidence type="ECO:0000313" key="1">
    <source>
        <dbReference type="EMBL" id="KAI4371025.1"/>
    </source>
</evidence>